<gene>
    <name evidence="2" type="ORF">HGRIS_005532</name>
</gene>
<protein>
    <recommendedName>
        <fullName evidence="4">Lectin</fullName>
    </recommendedName>
</protein>
<evidence type="ECO:0000313" key="3">
    <source>
        <dbReference type="Proteomes" id="UP001556367"/>
    </source>
</evidence>
<dbReference type="InterPro" id="IPR008979">
    <property type="entry name" value="Galactose-bd-like_sf"/>
</dbReference>
<comment type="caution">
    <text evidence="2">The sequence shown here is derived from an EMBL/GenBank/DDBJ whole genome shotgun (WGS) entry which is preliminary data.</text>
</comment>
<keyword evidence="3" id="KW-1185">Reference proteome</keyword>
<dbReference type="SUPFAM" id="SSF49785">
    <property type="entry name" value="Galactose-binding domain-like"/>
    <property type="match status" value="1"/>
</dbReference>
<reference evidence="3" key="1">
    <citation type="submission" date="2024-06" db="EMBL/GenBank/DDBJ databases">
        <title>Multi-omics analyses provide insights into the biosynthesis of the anticancer antibiotic pleurotin in Hohenbuehelia grisea.</title>
        <authorList>
            <person name="Weaver J.A."/>
            <person name="Alberti F."/>
        </authorList>
    </citation>
    <scope>NUCLEOTIDE SEQUENCE [LARGE SCALE GENOMIC DNA]</scope>
    <source>
        <strain evidence="3">T-177</strain>
    </source>
</reference>
<evidence type="ECO:0000313" key="2">
    <source>
        <dbReference type="EMBL" id="KAL0960493.1"/>
    </source>
</evidence>
<accession>A0ABR3JZE1</accession>
<evidence type="ECO:0008006" key="4">
    <source>
        <dbReference type="Google" id="ProtNLM"/>
    </source>
</evidence>
<sequence length="402" mass="42011">MLHKLEVAVSILLATGLAVNGAVVLNCARDVDSANDEMCNRPVHSTTTPPIPLPTSTCNSTATPTPYQTINFSNTSWIWTGENPTAGGANPIGLRSFRKNVSTPCENDKCARCATIIAAVDNDYQLYVNGLSVGNGSGWDLAGVHYVPLREQDNVFAFAGINVPPGGPAGFVAKILVHYSDGSTDSIGTDETWRTLPRDTSALSWTSPNFDDSAWGRAKSQGPTANGASLWGAPKLPPALSLADARWIWTSDVNVGDATAPVGTRFFRTTHNVNGTKRAVCATAVIDADDEYTLWVNGVIVGSNNNFQAAKAYHIPSLSGQTNTFAVNASSVGGPAGVIAKILLVFDDGTTEALVTGTGWKASATAPVGFEKPAFDVSGWAAATDVGAFGRSPWGQLAIPAA</sequence>
<organism evidence="2 3">
    <name type="scientific">Hohenbuehelia grisea</name>
    <dbReference type="NCBI Taxonomy" id="104357"/>
    <lineage>
        <taxon>Eukaryota</taxon>
        <taxon>Fungi</taxon>
        <taxon>Dikarya</taxon>
        <taxon>Basidiomycota</taxon>
        <taxon>Agaricomycotina</taxon>
        <taxon>Agaricomycetes</taxon>
        <taxon>Agaricomycetidae</taxon>
        <taxon>Agaricales</taxon>
        <taxon>Pleurotineae</taxon>
        <taxon>Pleurotaceae</taxon>
        <taxon>Hohenbuehelia</taxon>
    </lineage>
</organism>
<keyword evidence="1" id="KW-0732">Signal</keyword>
<dbReference type="Proteomes" id="UP001556367">
    <property type="component" value="Unassembled WGS sequence"/>
</dbReference>
<dbReference type="Gene3D" id="2.60.120.260">
    <property type="entry name" value="Galactose-binding domain-like"/>
    <property type="match status" value="2"/>
</dbReference>
<evidence type="ECO:0000256" key="1">
    <source>
        <dbReference type="SAM" id="SignalP"/>
    </source>
</evidence>
<proteinExistence type="predicted"/>
<name>A0ABR3JZE1_9AGAR</name>
<dbReference type="EMBL" id="JASNQZ010000001">
    <property type="protein sequence ID" value="KAL0960493.1"/>
    <property type="molecule type" value="Genomic_DNA"/>
</dbReference>
<feature type="chain" id="PRO_5046185126" description="Lectin" evidence="1">
    <location>
        <begin position="22"/>
        <end position="402"/>
    </location>
</feature>
<feature type="signal peptide" evidence="1">
    <location>
        <begin position="1"/>
        <end position="21"/>
    </location>
</feature>